<dbReference type="EMBL" id="CAJPEV010018996">
    <property type="protein sequence ID" value="CAG0907765.1"/>
    <property type="molecule type" value="Genomic_DNA"/>
</dbReference>
<reference evidence="2" key="1">
    <citation type="submission" date="2020-11" db="EMBL/GenBank/DDBJ databases">
        <authorList>
            <person name="Tran Van P."/>
        </authorList>
    </citation>
    <scope>NUCLEOTIDE SEQUENCE</scope>
</reference>
<evidence type="ECO:0008006" key="4">
    <source>
        <dbReference type="Google" id="ProtNLM"/>
    </source>
</evidence>
<keyword evidence="1" id="KW-0732">Signal</keyword>
<dbReference type="Proteomes" id="UP000677054">
    <property type="component" value="Unassembled WGS sequence"/>
</dbReference>
<evidence type="ECO:0000313" key="2">
    <source>
        <dbReference type="EMBL" id="CAD7255178.1"/>
    </source>
</evidence>
<dbReference type="InterPro" id="IPR051099">
    <property type="entry name" value="AGR/TXD"/>
</dbReference>
<name>A0A7R9AJI4_9CRUS</name>
<accession>A0A7R9AJI4</accession>
<dbReference type="InterPro" id="IPR017937">
    <property type="entry name" value="Thioredoxin_CS"/>
</dbReference>
<dbReference type="EMBL" id="LR918514">
    <property type="protein sequence ID" value="CAD7255178.1"/>
    <property type="molecule type" value="Genomic_DNA"/>
</dbReference>
<dbReference type="AlphaFoldDB" id="A0A7R9AJI4"/>
<gene>
    <name evidence="2" type="ORF">DSTB1V02_LOCUS14923</name>
</gene>
<dbReference type="PROSITE" id="PS00194">
    <property type="entry name" value="THIOREDOXIN_1"/>
    <property type="match status" value="1"/>
</dbReference>
<dbReference type="GO" id="GO:0005783">
    <property type="term" value="C:endoplasmic reticulum"/>
    <property type="evidence" value="ECO:0007669"/>
    <property type="project" value="TreeGrafter"/>
</dbReference>
<dbReference type="OrthoDB" id="262308at2759"/>
<sequence length="116" mass="13488">MIIFHRSWCPHCQVLRERFAASSSIFEASLDFVMVNLHDEDDATMPDDKRFAPDGIYVPRVLFLDSEGNLMDVKNEAKYDQKYNYPMESELLKAMYEARRRAYAADDEVCNPLADL</sequence>
<dbReference type="SUPFAM" id="SSF52833">
    <property type="entry name" value="Thioredoxin-like"/>
    <property type="match status" value="1"/>
</dbReference>
<dbReference type="Pfam" id="PF13899">
    <property type="entry name" value="Thioredoxin_7"/>
    <property type="match status" value="1"/>
</dbReference>
<protein>
    <recommendedName>
        <fullName evidence="4">Thioredoxin domain-containing protein</fullName>
    </recommendedName>
</protein>
<dbReference type="InterPro" id="IPR036249">
    <property type="entry name" value="Thioredoxin-like_sf"/>
</dbReference>
<dbReference type="PANTHER" id="PTHR15337">
    <property type="entry name" value="ANTERIOR GRADIENT PROTEIN-RELATED"/>
    <property type="match status" value="1"/>
</dbReference>
<proteinExistence type="predicted"/>
<organism evidence="2">
    <name type="scientific">Darwinula stevensoni</name>
    <dbReference type="NCBI Taxonomy" id="69355"/>
    <lineage>
        <taxon>Eukaryota</taxon>
        <taxon>Metazoa</taxon>
        <taxon>Ecdysozoa</taxon>
        <taxon>Arthropoda</taxon>
        <taxon>Crustacea</taxon>
        <taxon>Oligostraca</taxon>
        <taxon>Ostracoda</taxon>
        <taxon>Podocopa</taxon>
        <taxon>Podocopida</taxon>
        <taxon>Darwinulocopina</taxon>
        <taxon>Darwinuloidea</taxon>
        <taxon>Darwinulidae</taxon>
        <taxon>Darwinula</taxon>
    </lineage>
</organism>
<dbReference type="PANTHER" id="PTHR15337:SF11">
    <property type="entry name" value="THIOREDOXIN DOMAIN-CONTAINING PROTEIN"/>
    <property type="match status" value="1"/>
</dbReference>
<evidence type="ECO:0000256" key="1">
    <source>
        <dbReference type="ARBA" id="ARBA00022729"/>
    </source>
</evidence>
<keyword evidence="3" id="KW-1185">Reference proteome</keyword>
<dbReference type="Gene3D" id="3.40.30.10">
    <property type="entry name" value="Glutaredoxin"/>
    <property type="match status" value="1"/>
</dbReference>
<evidence type="ECO:0000313" key="3">
    <source>
        <dbReference type="Proteomes" id="UP000677054"/>
    </source>
</evidence>